<reference evidence="4 5" key="1">
    <citation type="journal article" date="2018" name="Nat. Ecol. Evol.">
        <title>Shark genomes provide insights into elasmobranch evolution and the origin of vertebrates.</title>
        <authorList>
            <person name="Hara Y"/>
            <person name="Yamaguchi K"/>
            <person name="Onimaru K"/>
            <person name="Kadota M"/>
            <person name="Koyanagi M"/>
            <person name="Keeley SD"/>
            <person name="Tatsumi K"/>
            <person name="Tanaka K"/>
            <person name="Motone F"/>
            <person name="Kageyama Y"/>
            <person name="Nozu R"/>
            <person name="Adachi N"/>
            <person name="Nishimura O"/>
            <person name="Nakagawa R"/>
            <person name="Tanegashima C"/>
            <person name="Kiyatake I"/>
            <person name="Matsumoto R"/>
            <person name="Murakumo K"/>
            <person name="Nishida K"/>
            <person name="Terakita A"/>
            <person name="Kuratani S"/>
            <person name="Sato K"/>
            <person name="Hyodo S Kuraku.S."/>
        </authorList>
    </citation>
    <scope>NUCLEOTIDE SEQUENCE [LARGE SCALE GENOMIC DNA]</scope>
</reference>
<proteinExistence type="predicted"/>
<comment type="caution">
    <text evidence="4">The sequence shown here is derived from an EMBL/GenBank/DDBJ whole genome shotgun (WGS) entry which is preliminary data.</text>
</comment>
<feature type="compositionally biased region" description="Low complexity" evidence="2">
    <location>
        <begin position="463"/>
        <end position="475"/>
    </location>
</feature>
<sequence length="1456" mass="164871">MSTPGVEKEEEMLSYEQLEKAECNQPRNPAQPGISCYKTPAGQDYHCVSHPNGLNNYAQTIRYCNCGHSGTCKHGKKCLPSAANPGGSPEKLSNKPGRKENKISFYEDHGDQVRLDLEKTVKLENGNNGKGGLDATGGVHQEESQLAKGDMWSTGAREHSNETTGMKINSVHHKGKSHQDQHLKTLGITVSVGERRIEAPVTEYRQNTSMSAPVPRKLLNVTHRTAQHQQPPENQLKETCTLTKCQGTKAKVETTTGKGQCLKGSEQSKKPGASPSTQESRLASSERLDLEKWDFHAVVPKEEPGLANNIKAGDIFQEDVLQLSGGLEEHLTHQRSLQASALAEHLEDGEVSQSGSGSQDIGEEDWENRKLNKRLDSSEVDKDIHVSEVSVSLEKMTTEEICEWLNDSGFQSCVQHAKELGMTGQHLVNTDPKLFVQLKLQGDQNQANEQQVEEPWTTKERNTTSGSDKGTDTSGAAISLERMTTNEVCKWLTDSGFQAYVPHIREFGITGRQLANTDSELFDQLQLRDAEDRERLLFALYQELNPSDMNVEEILGNTNIDNVFSSVELPIGRSSSEAWISEGVSKGENMLQENSSYVILEDSTMESRMKNPTVDKQLTNQPHWTAQETTTDLPQTPPIDFDNNQINLLSQRVLELAQAVETRLQEAGRQIRDVELRKPLDAVSLETKLNSIQRMMQEMEGSIQQTEKRKQAFIRDNGCPAKVTVEGAILELHFVQQKLALIQLKEQYSRVKMLLFVNNLQSMLQNGKKALSSVAPSSGQLLRVHINMDFREWGFTVNIDSTGVPMVTSSAIPTLTTGDLLIEVNGISMLDCSIEELEQAFGEVSIAQILVLRSGEKECIKSMEEACSLENALTELTTLQSEFIAATVELSALRNEKGVMWAEIEKSEYRWMFLKEQLEAMKGAFQVEKKKLDTVETKLKDEIDALKSKSCQDDKKIKDLATALKEKSAKSEQMKITQRHKYQVDVTERNWLPEQLEELQLFGKQCQHLQHTHNQAQHLDQEWTYPQGQWVNYQCTHLDPKCQSTQSQWLDHQACGDQQLQCSPVQHLEDPVCNPNDDWPCPQAEWFRVQAHHPDQKLHCLQSQWLNHQPHCSHQDLQPHQSQCLDCMVQYPNQELRCQQGQWLRYQRDHPGQLWLHSKDKQPGFKSHHSDQELQVQQKQSTDCLQGSEQQFQQDQSSDHLNQQEGNQPDHQIHSLDQQGQESNIPSDLDEDEQNPQVRQQQQSQQAHRQSNLDQTYQGQKHDPQADHLNQEQQDQCLNHQKCNAVKSTQLSKLHSRSLNHQKDHPGSKAQQQTKLPPRTHVCRRSRHHQTRSHCSQSKLPKEHLLQLSVKLGEHLPSMSQNKQKSTCQKETLSPVQTRQHRKKRTSHHSANEKHPLSDEVFGPDIKLHKEQRTDVILTSQDTSKETAAKKKQLAQLLQMVASHTSHLLKGHVAQK</sequence>
<evidence type="ECO:0000256" key="1">
    <source>
        <dbReference type="SAM" id="Coils"/>
    </source>
</evidence>
<dbReference type="EMBL" id="BFAA01001270">
    <property type="protein sequence ID" value="GCB62807.1"/>
    <property type="molecule type" value="Genomic_DNA"/>
</dbReference>
<dbReference type="OrthoDB" id="449487at2759"/>
<feature type="region of interest" description="Disordered" evidence="2">
    <location>
        <begin position="81"/>
        <end position="101"/>
    </location>
</feature>
<feature type="domain" description="SAM" evidence="3">
    <location>
        <begin position="480"/>
        <end position="546"/>
    </location>
</feature>
<dbReference type="Gene3D" id="1.10.150.50">
    <property type="entry name" value="Transcription Factor, Ets-1"/>
    <property type="match status" value="1"/>
</dbReference>
<dbReference type="InterPro" id="IPR013761">
    <property type="entry name" value="SAM/pointed_sf"/>
</dbReference>
<feature type="region of interest" description="Disordered" evidence="2">
    <location>
        <begin position="1155"/>
        <end position="1264"/>
    </location>
</feature>
<dbReference type="SUPFAM" id="SSF50156">
    <property type="entry name" value="PDZ domain-like"/>
    <property type="match status" value="1"/>
</dbReference>
<dbReference type="Gene3D" id="2.30.42.10">
    <property type="match status" value="1"/>
</dbReference>
<keyword evidence="1" id="KW-0175">Coiled coil</keyword>
<feature type="compositionally biased region" description="Low complexity" evidence="2">
    <location>
        <begin position="1186"/>
        <end position="1196"/>
    </location>
</feature>
<dbReference type="Proteomes" id="UP000288216">
    <property type="component" value="Unassembled WGS sequence"/>
</dbReference>
<evidence type="ECO:0000313" key="4">
    <source>
        <dbReference type="EMBL" id="GCB62807.1"/>
    </source>
</evidence>
<feature type="compositionally biased region" description="Polar residues" evidence="2">
    <location>
        <begin position="274"/>
        <end position="283"/>
    </location>
</feature>
<feature type="compositionally biased region" description="Basic residues" evidence="2">
    <location>
        <begin position="1321"/>
        <end position="1332"/>
    </location>
</feature>
<evidence type="ECO:0000256" key="2">
    <source>
        <dbReference type="SAM" id="MobiDB-lite"/>
    </source>
</evidence>
<dbReference type="PANTHER" id="PTHR12573:SF4">
    <property type="entry name" value="AT09986P-RELATED"/>
    <property type="match status" value="1"/>
</dbReference>
<feature type="region of interest" description="Disordered" evidence="2">
    <location>
        <begin position="445"/>
        <end position="476"/>
    </location>
</feature>
<organism evidence="4 5">
    <name type="scientific">Scyliorhinus torazame</name>
    <name type="common">Cloudy catshark</name>
    <name type="synonym">Catulus torazame</name>
    <dbReference type="NCBI Taxonomy" id="75743"/>
    <lineage>
        <taxon>Eukaryota</taxon>
        <taxon>Metazoa</taxon>
        <taxon>Chordata</taxon>
        <taxon>Craniata</taxon>
        <taxon>Vertebrata</taxon>
        <taxon>Chondrichthyes</taxon>
        <taxon>Elasmobranchii</taxon>
        <taxon>Galeomorphii</taxon>
        <taxon>Galeoidea</taxon>
        <taxon>Carcharhiniformes</taxon>
        <taxon>Scyliorhinidae</taxon>
        <taxon>Scyliorhinus</taxon>
    </lineage>
</organism>
<feature type="coiled-coil region" evidence="1">
    <location>
        <begin position="657"/>
        <end position="716"/>
    </location>
</feature>
<feature type="compositionally biased region" description="Basic and acidic residues" evidence="2">
    <location>
        <begin position="1155"/>
        <end position="1172"/>
    </location>
</feature>
<dbReference type="InterPro" id="IPR036034">
    <property type="entry name" value="PDZ_sf"/>
</dbReference>
<accession>A0A401NPN8</accession>
<feature type="region of interest" description="Disordered" evidence="2">
    <location>
        <begin position="1358"/>
        <end position="1401"/>
    </location>
</feature>
<feature type="compositionally biased region" description="Low complexity" evidence="2">
    <location>
        <begin position="1235"/>
        <end position="1250"/>
    </location>
</feature>
<feature type="region of interest" description="Disordered" evidence="2">
    <location>
        <begin position="345"/>
        <end position="368"/>
    </location>
</feature>
<dbReference type="InterPro" id="IPR001660">
    <property type="entry name" value="SAM"/>
</dbReference>
<name>A0A401NPN8_SCYTO</name>
<feature type="region of interest" description="Disordered" evidence="2">
    <location>
        <begin position="247"/>
        <end position="285"/>
    </location>
</feature>
<gene>
    <name evidence="4" type="ORF">scyTo_0004316</name>
</gene>
<feature type="compositionally biased region" description="Basic residues" evidence="2">
    <location>
        <begin position="1379"/>
        <end position="1388"/>
    </location>
</feature>
<dbReference type="SMART" id="SM00454">
    <property type="entry name" value="SAM"/>
    <property type="match status" value="1"/>
</dbReference>
<evidence type="ECO:0000313" key="5">
    <source>
        <dbReference type="Proteomes" id="UP000288216"/>
    </source>
</evidence>
<feature type="compositionally biased region" description="Polar residues" evidence="2">
    <location>
        <begin position="1358"/>
        <end position="1378"/>
    </location>
</feature>
<feature type="compositionally biased region" description="Polar residues" evidence="2">
    <location>
        <begin position="1173"/>
        <end position="1185"/>
    </location>
</feature>
<protein>
    <recommendedName>
        <fullName evidence="3">SAM domain-containing protein</fullName>
    </recommendedName>
</protein>
<evidence type="ECO:0000259" key="3">
    <source>
        <dbReference type="SMART" id="SM00454"/>
    </source>
</evidence>
<keyword evidence="5" id="KW-1185">Reference proteome</keyword>
<dbReference type="SUPFAM" id="SSF47769">
    <property type="entry name" value="SAM/Pointed domain"/>
    <property type="match status" value="1"/>
</dbReference>
<feature type="region of interest" description="Disordered" evidence="2">
    <location>
        <begin position="1289"/>
        <end position="1342"/>
    </location>
</feature>
<feature type="compositionally biased region" description="Polar residues" evidence="2">
    <location>
        <begin position="1199"/>
        <end position="1226"/>
    </location>
</feature>
<dbReference type="PANTHER" id="PTHR12573">
    <property type="entry name" value="AT09986P-RELATED"/>
    <property type="match status" value="1"/>
</dbReference>